<dbReference type="AlphaFoldDB" id="A0A5D3BCH9"/>
<accession>A0A5D3BCH9</accession>
<evidence type="ECO:0000313" key="1">
    <source>
        <dbReference type="EMBL" id="TYJ96311.1"/>
    </source>
</evidence>
<organism evidence="1 2">
    <name type="scientific">Cucumis melo var. makuwa</name>
    <name type="common">Oriental melon</name>
    <dbReference type="NCBI Taxonomy" id="1194695"/>
    <lineage>
        <taxon>Eukaryota</taxon>
        <taxon>Viridiplantae</taxon>
        <taxon>Streptophyta</taxon>
        <taxon>Embryophyta</taxon>
        <taxon>Tracheophyta</taxon>
        <taxon>Spermatophyta</taxon>
        <taxon>Magnoliopsida</taxon>
        <taxon>eudicotyledons</taxon>
        <taxon>Gunneridae</taxon>
        <taxon>Pentapetalae</taxon>
        <taxon>rosids</taxon>
        <taxon>fabids</taxon>
        <taxon>Cucurbitales</taxon>
        <taxon>Cucurbitaceae</taxon>
        <taxon>Benincaseae</taxon>
        <taxon>Cucumis</taxon>
    </lineage>
</organism>
<dbReference type="Proteomes" id="UP000321947">
    <property type="component" value="Unassembled WGS sequence"/>
</dbReference>
<protein>
    <recommendedName>
        <fullName evidence="3">Retrotransposon Copia-like N-terminal domain-containing protein</fullName>
    </recommendedName>
</protein>
<evidence type="ECO:0008006" key="3">
    <source>
        <dbReference type="Google" id="ProtNLM"/>
    </source>
</evidence>
<dbReference type="PANTHER" id="PTHR47481:SF34">
    <property type="entry name" value="CCHC-TYPE DOMAIN-CONTAINING PROTEIN"/>
    <property type="match status" value="1"/>
</dbReference>
<dbReference type="EMBL" id="SSTD01019701">
    <property type="protein sequence ID" value="TYJ96311.1"/>
    <property type="molecule type" value="Genomic_DNA"/>
</dbReference>
<proteinExistence type="predicted"/>
<gene>
    <name evidence="1" type="ORF">E5676_scaffold1970G00140</name>
</gene>
<evidence type="ECO:0000313" key="2">
    <source>
        <dbReference type="Proteomes" id="UP000321947"/>
    </source>
</evidence>
<sequence>MANAQPTAAPPSLSSAGFSNPPLNQILNQLATVKLDRKNYLLWKTLALPILKGYKLEGHLTGETPCPSHFVLSASSSNTTVTEEGADATIGASSSITPRIVNSLFEQWVTTDLLLLGWLYNSMTPDVAIQLMGFTNVEDLWDATQDFFGVQSRAEEDFLRQMLQTTRKGNTKMEEYLLVMKTNVDNLGQVGSPVPRRALISQTTFQWAARKSQQWTNMPIMWNEHSSNGSVSPNPAVFVSTQNATPFATPDTVVDPNWYIDSGATNHVTRECSNMTNPTEYSGQIYGETLLRGTLRDGFYQLERVGVKIEAGMDSEQ</sequence>
<comment type="caution">
    <text evidence="1">The sequence shown here is derived from an EMBL/GenBank/DDBJ whole genome shotgun (WGS) entry which is preliminary data.</text>
</comment>
<dbReference type="PANTHER" id="PTHR47481">
    <property type="match status" value="1"/>
</dbReference>
<reference evidence="1 2" key="1">
    <citation type="submission" date="2019-08" db="EMBL/GenBank/DDBJ databases">
        <title>Draft genome sequences of two oriental melons (Cucumis melo L. var makuwa).</title>
        <authorList>
            <person name="Kwon S.-Y."/>
        </authorList>
    </citation>
    <scope>NUCLEOTIDE SEQUENCE [LARGE SCALE GENOMIC DNA]</scope>
    <source>
        <strain evidence="2">cv. Chang Bougi</strain>
        <tissue evidence="1">Leaf</tissue>
    </source>
</reference>
<name>A0A5D3BCH9_CUCMM</name>